<evidence type="ECO:0000313" key="1">
    <source>
        <dbReference type="EMBL" id="GFO69350.1"/>
    </source>
</evidence>
<proteinExistence type="predicted"/>
<protein>
    <submittedName>
        <fullName evidence="1">Uncharacterized protein</fullName>
    </submittedName>
</protein>
<evidence type="ECO:0000313" key="2">
    <source>
        <dbReference type="Proteomes" id="UP000587586"/>
    </source>
</evidence>
<dbReference type="RefSeq" id="WP_183361940.1">
    <property type="nucleotide sequence ID" value="NZ_BLXZ01000006.1"/>
</dbReference>
<comment type="caution">
    <text evidence="1">The sequence shown here is derived from an EMBL/GenBank/DDBJ whole genome shotgun (WGS) entry which is preliminary data.</text>
</comment>
<accession>A0A6V8NA77</accession>
<organism evidence="1 2">
    <name type="scientific">Geomonas limicola</name>
    <dbReference type="NCBI Taxonomy" id="2740186"/>
    <lineage>
        <taxon>Bacteria</taxon>
        <taxon>Pseudomonadati</taxon>
        <taxon>Thermodesulfobacteriota</taxon>
        <taxon>Desulfuromonadia</taxon>
        <taxon>Geobacterales</taxon>
        <taxon>Geobacteraceae</taxon>
        <taxon>Geomonas</taxon>
    </lineage>
</organism>
<dbReference type="Proteomes" id="UP000587586">
    <property type="component" value="Unassembled WGS sequence"/>
</dbReference>
<sequence>MKQPEAINHLCLSCRRSCKQDASVLIAACPRYYQGPNIKRVDWKQLSLLPMAPENAAHEPAKKSRSKQR</sequence>
<dbReference type="AlphaFoldDB" id="A0A6V8NA77"/>
<name>A0A6V8NA77_9BACT</name>
<keyword evidence="2" id="KW-1185">Reference proteome</keyword>
<gene>
    <name evidence="1" type="ORF">GMLC_29290</name>
</gene>
<reference evidence="2" key="1">
    <citation type="submission" date="2020-06" db="EMBL/GenBank/DDBJ databases">
        <title>Draft genomic sequecing of Geomonas sp. Red745.</title>
        <authorList>
            <person name="Itoh H."/>
            <person name="Xu Z.X."/>
            <person name="Ushijima N."/>
            <person name="Masuda Y."/>
            <person name="Shiratori Y."/>
            <person name="Senoo K."/>
        </authorList>
    </citation>
    <scope>NUCLEOTIDE SEQUENCE [LARGE SCALE GENOMIC DNA]</scope>
    <source>
        <strain evidence="2">Red745</strain>
    </source>
</reference>
<dbReference type="EMBL" id="BLXZ01000006">
    <property type="protein sequence ID" value="GFO69350.1"/>
    <property type="molecule type" value="Genomic_DNA"/>
</dbReference>